<sequence length="63" mass="7391">MQTKNLKIGEWVEYQNHPVSVVDIDSQKLCATVWDAQNDRRITVSTDELNDDPQCHCDSHHYY</sequence>
<gene>
    <name evidence="1" type="ORF">OM33_20930</name>
</gene>
<dbReference type="eggNOG" id="ENOG5033E6N">
    <property type="taxonomic scope" value="Bacteria"/>
</dbReference>
<proteinExistence type="predicted"/>
<accession>A0A0A7ENQ6</accession>
<keyword evidence="2" id="KW-1185">Reference proteome</keyword>
<dbReference type="HOGENOM" id="CLU_2882635_0_0_6"/>
<evidence type="ECO:0000313" key="2">
    <source>
        <dbReference type="Proteomes" id="UP000030341"/>
    </source>
</evidence>
<dbReference type="EMBL" id="CP009889">
    <property type="protein sequence ID" value="AIY67711.1"/>
    <property type="molecule type" value="Genomic_DNA"/>
</dbReference>
<dbReference type="KEGG" id="pseo:OM33_20930"/>
<organism evidence="1 2">
    <name type="scientific">Pseudoalteromonas piratica</name>
    <dbReference type="NCBI Taxonomy" id="1348114"/>
    <lineage>
        <taxon>Bacteria</taxon>
        <taxon>Pseudomonadati</taxon>
        <taxon>Pseudomonadota</taxon>
        <taxon>Gammaproteobacteria</taxon>
        <taxon>Alteromonadales</taxon>
        <taxon>Pseudoalteromonadaceae</taxon>
        <taxon>Pseudoalteromonas</taxon>
    </lineage>
</organism>
<dbReference type="AlphaFoldDB" id="A0A0A7ENQ6"/>
<dbReference type="Proteomes" id="UP000030341">
    <property type="component" value="Chromosome 2"/>
</dbReference>
<evidence type="ECO:0000313" key="1">
    <source>
        <dbReference type="EMBL" id="AIY67711.1"/>
    </source>
</evidence>
<protein>
    <submittedName>
        <fullName evidence="1">Uncharacterized protein</fullName>
    </submittedName>
</protein>
<reference evidence="1 2" key="1">
    <citation type="submission" date="2014-11" db="EMBL/GenBank/DDBJ databases">
        <title>Complete Genome Sequence of Pseudoalteromonas sp. Strain OCN003 Isolated from Kaneohe Bay, Oahu, Hawaii.</title>
        <authorList>
            <person name="Beurmann S."/>
            <person name="Videau P."/>
            <person name="Ushijima B."/>
            <person name="Smith A.M."/>
            <person name="Aeby G.S."/>
            <person name="Callahan S.M."/>
            <person name="Belcaid M."/>
        </authorList>
    </citation>
    <scope>NUCLEOTIDE SEQUENCE [LARGE SCALE GENOMIC DNA]</scope>
    <source>
        <strain evidence="1 2">OCN003</strain>
    </source>
</reference>
<name>A0A0A7ENQ6_9GAMM</name>
<dbReference type="OrthoDB" id="5817318at2"/>